<evidence type="ECO:0000313" key="3">
    <source>
        <dbReference type="Proteomes" id="UP000054279"/>
    </source>
</evidence>
<dbReference type="EMBL" id="KN837663">
    <property type="protein sequence ID" value="KIJ23470.1"/>
    <property type="molecule type" value="Genomic_DNA"/>
</dbReference>
<dbReference type="AlphaFoldDB" id="A0A0C9UE83"/>
<gene>
    <name evidence="2" type="ORF">M422DRAFT_275934</name>
</gene>
<evidence type="ECO:0000313" key="2">
    <source>
        <dbReference type="EMBL" id="KIJ23470.1"/>
    </source>
</evidence>
<feature type="region of interest" description="Disordered" evidence="1">
    <location>
        <begin position="62"/>
        <end position="85"/>
    </location>
</feature>
<dbReference type="HOGENOM" id="CLU_2122651_0_0_1"/>
<keyword evidence="3" id="KW-1185">Reference proteome</keyword>
<proteinExistence type="predicted"/>
<dbReference type="Proteomes" id="UP000054279">
    <property type="component" value="Unassembled WGS sequence"/>
</dbReference>
<accession>A0A0C9UE83</accession>
<organism evidence="2 3">
    <name type="scientific">Sphaerobolus stellatus (strain SS14)</name>
    <dbReference type="NCBI Taxonomy" id="990650"/>
    <lineage>
        <taxon>Eukaryota</taxon>
        <taxon>Fungi</taxon>
        <taxon>Dikarya</taxon>
        <taxon>Basidiomycota</taxon>
        <taxon>Agaricomycotina</taxon>
        <taxon>Agaricomycetes</taxon>
        <taxon>Phallomycetidae</taxon>
        <taxon>Geastrales</taxon>
        <taxon>Sphaerobolaceae</taxon>
        <taxon>Sphaerobolus</taxon>
    </lineage>
</organism>
<name>A0A0C9UE83_SPHS4</name>
<sequence length="114" mass="12178">MQIFRRLCSSTVPLSHIQAAAHALICLTLLKLEWGTPICPSPSGGHLLPRLLPFCLHRLRTPSESQDPEGSHAHPTTAWPAGTPLTAAAPISPLLSLIFPCPGTLHDEGTPLKP</sequence>
<reference evidence="2 3" key="1">
    <citation type="submission" date="2014-06" db="EMBL/GenBank/DDBJ databases">
        <title>Evolutionary Origins and Diversification of the Mycorrhizal Mutualists.</title>
        <authorList>
            <consortium name="DOE Joint Genome Institute"/>
            <consortium name="Mycorrhizal Genomics Consortium"/>
            <person name="Kohler A."/>
            <person name="Kuo A."/>
            <person name="Nagy L.G."/>
            <person name="Floudas D."/>
            <person name="Copeland A."/>
            <person name="Barry K.W."/>
            <person name="Cichocki N."/>
            <person name="Veneault-Fourrey C."/>
            <person name="LaButti K."/>
            <person name="Lindquist E.A."/>
            <person name="Lipzen A."/>
            <person name="Lundell T."/>
            <person name="Morin E."/>
            <person name="Murat C."/>
            <person name="Riley R."/>
            <person name="Ohm R."/>
            <person name="Sun H."/>
            <person name="Tunlid A."/>
            <person name="Henrissat B."/>
            <person name="Grigoriev I.V."/>
            <person name="Hibbett D.S."/>
            <person name="Martin F."/>
        </authorList>
    </citation>
    <scope>NUCLEOTIDE SEQUENCE [LARGE SCALE GENOMIC DNA]</scope>
    <source>
        <strain evidence="2 3">SS14</strain>
    </source>
</reference>
<protein>
    <submittedName>
        <fullName evidence="2">Uncharacterized protein</fullName>
    </submittedName>
</protein>
<evidence type="ECO:0000256" key="1">
    <source>
        <dbReference type="SAM" id="MobiDB-lite"/>
    </source>
</evidence>